<reference evidence="5" key="3">
    <citation type="submission" date="2015-02" db="UniProtKB">
        <authorList>
            <consortium name="EnsemblProtists"/>
        </authorList>
    </citation>
    <scope>IDENTIFICATION</scope>
    <source>
        <strain evidence="5">DAOM BR144</strain>
    </source>
</reference>
<dbReference type="EMBL" id="GL376620">
    <property type="status" value="NOT_ANNOTATED_CDS"/>
    <property type="molecule type" value="Genomic_DNA"/>
</dbReference>
<dbReference type="OMA" id="PPMHRET"/>
<comment type="cofactor">
    <cofactor evidence="4">
        <name>Mg(2+)</name>
        <dbReference type="ChEBI" id="CHEBI:18420"/>
    </cofactor>
    <text evidence="4">Divalent metal ions. Mg(2+) is the most effective.</text>
</comment>
<reference evidence="6" key="2">
    <citation type="submission" date="2010-04" db="EMBL/GenBank/DDBJ databases">
        <authorList>
            <person name="Buell R."/>
            <person name="Hamilton J."/>
            <person name="Hostetler J."/>
        </authorList>
    </citation>
    <scope>NUCLEOTIDE SEQUENCE [LARGE SCALE GENOMIC DNA]</scope>
    <source>
        <strain evidence="6">DAOM:BR144</strain>
    </source>
</reference>
<dbReference type="GO" id="GO:0005737">
    <property type="term" value="C:cytoplasm"/>
    <property type="evidence" value="ECO:0007669"/>
    <property type="project" value="TreeGrafter"/>
</dbReference>
<dbReference type="InterPro" id="IPR006349">
    <property type="entry name" value="PGP_euk"/>
</dbReference>
<proteinExistence type="predicted"/>
<dbReference type="PANTHER" id="PTHR19288">
    <property type="entry name" value="4-NITROPHENYLPHOSPHATASE-RELATED"/>
    <property type="match status" value="1"/>
</dbReference>
<sequence>MAQRLIPKKLEGGDWKHWISNLDAFLFDCDGVLWRGNAPIPGAGELVGLLRSLGKRVVFVTNNSTTSRANYVKKLAKQGIPAEVDEIVTSAWATAKYMTNEKISGKVYYIGEAGLGEELANEGFEPFGLEHGDVKELHTPFTVDNNVKAVVVGLDRNISYYKLAYATVCIRNIPGCRFIGTNPDPTFPVDGAILPGGGTLVKTIESAVGHPPEAVVGKPSQDLLKTILTTYGLDSSRTCMVGDRLSTDIAFGRLGGLQTLLVLTGVTHESELANIELPEFTPHHYIQSVDVLNQLHRQQQN</sequence>
<feature type="binding site" evidence="3">
    <location>
        <position position="218"/>
    </location>
    <ligand>
        <name>substrate</name>
    </ligand>
</feature>
<dbReference type="HOGENOM" id="CLU_043473_0_0_1"/>
<evidence type="ECO:0000256" key="1">
    <source>
        <dbReference type="ARBA" id="ARBA00022801"/>
    </source>
</evidence>
<dbReference type="Pfam" id="PF13242">
    <property type="entry name" value="Hydrolase_like"/>
    <property type="match status" value="1"/>
</dbReference>
<dbReference type="InterPro" id="IPR006357">
    <property type="entry name" value="HAD-SF_hydro_IIA"/>
</dbReference>
<evidence type="ECO:0008006" key="7">
    <source>
        <dbReference type="Google" id="ProtNLM"/>
    </source>
</evidence>
<accession>K3W7Z6</accession>
<dbReference type="Gene3D" id="3.40.50.1000">
    <property type="entry name" value="HAD superfamily/HAD-like"/>
    <property type="match status" value="2"/>
</dbReference>
<evidence type="ECO:0000313" key="6">
    <source>
        <dbReference type="Proteomes" id="UP000019132"/>
    </source>
</evidence>
<keyword evidence="4" id="KW-0479">Metal-binding</keyword>
<dbReference type="eggNOG" id="KOG2882">
    <property type="taxonomic scope" value="Eukaryota"/>
</dbReference>
<dbReference type="GO" id="GO:0046872">
    <property type="term" value="F:metal ion binding"/>
    <property type="evidence" value="ECO:0007669"/>
    <property type="project" value="UniProtKB-KW"/>
</dbReference>
<evidence type="ECO:0000256" key="3">
    <source>
        <dbReference type="PIRSR" id="PIRSR000915-2"/>
    </source>
</evidence>
<feature type="binding site" evidence="4">
    <location>
        <position position="28"/>
    </location>
    <ligand>
        <name>Mg(2+)</name>
        <dbReference type="ChEBI" id="CHEBI:18420"/>
    </ligand>
</feature>
<feature type="binding site" evidence="4">
    <location>
        <position position="30"/>
    </location>
    <ligand>
        <name>Mg(2+)</name>
        <dbReference type="ChEBI" id="CHEBI:18420"/>
    </ligand>
</feature>
<dbReference type="InParanoid" id="K3W7Z6"/>
<feature type="binding site" evidence="4">
    <location>
        <position position="243"/>
    </location>
    <ligand>
        <name>Mg(2+)</name>
        <dbReference type="ChEBI" id="CHEBI:18420"/>
    </ligand>
</feature>
<dbReference type="NCBIfam" id="TIGR01460">
    <property type="entry name" value="HAD-SF-IIA"/>
    <property type="match status" value="1"/>
</dbReference>
<evidence type="ECO:0000256" key="4">
    <source>
        <dbReference type="PIRSR" id="PIRSR000915-3"/>
    </source>
</evidence>
<reference evidence="6" key="1">
    <citation type="journal article" date="2010" name="Genome Biol.">
        <title>Genome sequence of the necrotrophic plant pathogen Pythium ultimum reveals original pathogenicity mechanisms and effector repertoire.</title>
        <authorList>
            <person name="Levesque C.A."/>
            <person name="Brouwer H."/>
            <person name="Cano L."/>
            <person name="Hamilton J.P."/>
            <person name="Holt C."/>
            <person name="Huitema E."/>
            <person name="Raffaele S."/>
            <person name="Robideau G.P."/>
            <person name="Thines M."/>
            <person name="Win J."/>
            <person name="Zerillo M.M."/>
            <person name="Beakes G.W."/>
            <person name="Boore J.L."/>
            <person name="Busam D."/>
            <person name="Dumas B."/>
            <person name="Ferriera S."/>
            <person name="Fuerstenberg S.I."/>
            <person name="Gachon C.M."/>
            <person name="Gaulin E."/>
            <person name="Govers F."/>
            <person name="Grenville-Briggs L."/>
            <person name="Horner N."/>
            <person name="Hostetler J."/>
            <person name="Jiang R.H."/>
            <person name="Johnson J."/>
            <person name="Krajaejun T."/>
            <person name="Lin H."/>
            <person name="Meijer H.J."/>
            <person name="Moore B."/>
            <person name="Morris P."/>
            <person name="Phuntmart V."/>
            <person name="Puiu D."/>
            <person name="Shetty J."/>
            <person name="Stajich J.E."/>
            <person name="Tripathy S."/>
            <person name="Wawra S."/>
            <person name="van West P."/>
            <person name="Whitty B.R."/>
            <person name="Coutinho P.M."/>
            <person name="Henrissat B."/>
            <person name="Martin F."/>
            <person name="Thomas P.D."/>
            <person name="Tyler B.M."/>
            <person name="De Vries R.P."/>
            <person name="Kamoun S."/>
            <person name="Yandell M."/>
            <person name="Tisserat N."/>
            <person name="Buell C.R."/>
        </authorList>
    </citation>
    <scope>NUCLEOTIDE SEQUENCE</scope>
    <source>
        <strain evidence="6">DAOM:BR144</strain>
    </source>
</reference>
<feature type="active site" description="Nucleophile" evidence="2">
    <location>
        <position position="28"/>
    </location>
</feature>
<dbReference type="Proteomes" id="UP000019132">
    <property type="component" value="Unassembled WGS sequence"/>
</dbReference>
<feature type="active site" description="Proton donor" evidence="2">
    <location>
        <position position="30"/>
    </location>
</feature>
<dbReference type="GO" id="GO:0016791">
    <property type="term" value="F:phosphatase activity"/>
    <property type="evidence" value="ECO:0007669"/>
    <property type="project" value="InterPro"/>
</dbReference>
<dbReference type="Pfam" id="PF13344">
    <property type="entry name" value="Hydrolase_6"/>
    <property type="match status" value="1"/>
</dbReference>
<organism evidence="5 6">
    <name type="scientific">Globisporangium ultimum (strain ATCC 200006 / CBS 805.95 / DAOM BR144)</name>
    <name type="common">Pythium ultimum</name>
    <dbReference type="NCBI Taxonomy" id="431595"/>
    <lineage>
        <taxon>Eukaryota</taxon>
        <taxon>Sar</taxon>
        <taxon>Stramenopiles</taxon>
        <taxon>Oomycota</taxon>
        <taxon>Peronosporomycetes</taxon>
        <taxon>Pythiales</taxon>
        <taxon>Pythiaceae</taxon>
        <taxon>Globisporangium</taxon>
    </lineage>
</organism>
<dbReference type="NCBIfam" id="TIGR01452">
    <property type="entry name" value="PGP_euk"/>
    <property type="match status" value="1"/>
</dbReference>
<keyword evidence="1" id="KW-0378">Hydrolase</keyword>
<keyword evidence="4" id="KW-0460">Magnesium</keyword>
<dbReference type="EnsemblProtists" id="PYU1_T001087">
    <property type="protein sequence ID" value="PYU1_T001087"/>
    <property type="gene ID" value="PYU1_G001087"/>
</dbReference>
<protein>
    <recommendedName>
        <fullName evidence="7">4-nitrophenylphosphatase</fullName>
    </recommendedName>
</protein>
<dbReference type="PIRSF" id="PIRSF000915">
    <property type="entry name" value="PGP-type_phosphatase"/>
    <property type="match status" value="1"/>
</dbReference>
<evidence type="ECO:0000256" key="2">
    <source>
        <dbReference type="PIRSR" id="PIRSR000915-1"/>
    </source>
</evidence>
<dbReference type="AlphaFoldDB" id="K3W7Z6"/>
<name>K3W7Z6_GLOUD</name>
<dbReference type="InterPro" id="IPR036412">
    <property type="entry name" value="HAD-like_sf"/>
</dbReference>
<dbReference type="PANTHER" id="PTHR19288:SF46">
    <property type="entry name" value="HALOACID DEHALOGENASE-LIKE HYDROLASE DOMAIN-CONTAINING PROTEIN 2"/>
    <property type="match status" value="1"/>
</dbReference>
<keyword evidence="6" id="KW-1185">Reference proteome</keyword>
<evidence type="ECO:0000313" key="5">
    <source>
        <dbReference type="EnsemblProtists" id="PYU1_T001087"/>
    </source>
</evidence>
<dbReference type="SUPFAM" id="SSF56784">
    <property type="entry name" value="HAD-like"/>
    <property type="match status" value="1"/>
</dbReference>
<dbReference type="VEuPathDB" id="FungiDB:PYU1_G001087"/>
<dbReference type="InterPro" id="IPR023214">
    <property type="entry name" value="HAD_sf"/>
</dbReference>
<dbReference type="STRING" id="431595.K3W7Z6"/>
<dbReference type="FunCoup" id="K3W7Z6">
    <property type="interactions" value="48"/>
</dbReference>